<evidence type="ECO:0000256" key="2">
    <source>
        <dbReference type="SAM" id="Phobius"/>
    </source>
</evidence>
<dbReference type="EMBL" id="CP010311">
    <property type="protein sequence ID" value="AJF05684.1"/>
    <property type="molecule type" value="Genomic_DNA"/>
</dbReference>
<dbReference type="GO" id="GO:0015627">
    <property type="term" value="C:type II protein secretion system complex"/>
    <property type="evidence" value="ECO:0007669"/>
    <property type="project" value="InterPro"/>
</dbReference>
<dbReference type="OrthoDB" id="5432325at2"/>
<keyword evidence="5" id="KW-1185">Reference proteome</keyword>
<dbReference type="KEGG" id="gsb:GSUB_02625"/>
<keyword evidence="2" id="KW-0472">Membrane</keyword>
<evidence type="ECO:0000313" key="5">
    <source>
        <dbReference type="Proteomes" id="UP000035036"/>
    </source>
</evidence>
<dbReference type="InterPro" id="IPR032389">
    <property type="entry name" value="GspB_C"/>
</dbReference>
<keyword evidence="2" id="KW-0812">Transmembrane</keyword>
<proteinExistence type="predicted"/>
<evidence type="ECO:0000313" key="4">
    <source>
        <dbReference type="EMBL" id="AJF05684.1"/>
    </source>
</evidence>
<keyword evidence="2" id="KW-1133">Transmembrane helix</keyword>
<evidence type="ECO:0000259" key="3">
    <source>
        <dbReference type="Pfam" id="PF16537"/>
    </source>
</evidence>
<reference evidence="4 5" key="1">
    <citation type="journal article" date="2015" name="Genome Announc.">
        <title>Genomes of Geoalkalibacter ferrihydriticus Z-0531T and Geoalkalibacter subterraneus Red1T, Two Haloalkaliphilic Metal-Reducing Deltaproteobacteria.</title>
        <authorList>
            <person name="Badalamenti J.P."/>
            <person name="Krajmalnik-Brown R."/>
            <person name="Torres C.I."/>
            <person name="Bond D.R."/>
        </authorList>
    </citation>
    <scope>NUCLEOTIDE SEQUENCE [LARGE SCALE GENOMIC DNA]</scope>
    <source>
        <strain evidence="4 5">Red1</strain>
    </source>
</reference>
<name>A0A0B5FM21_9BACT</name>
<dbReference type="STRING" id="483547.GSUB_02625"/>
<dbReference type="Pfam" id="PF16537">
    <property type="entry name" value="T2SSB"/>
    <property type="match status" value="1"/>
</dbReference>
<dbReference type="RefSeq" id="WP_040199066.1">
    <property type="nucleotide sequence ID" value="NZ_CP010311.1"/>
</dbReference>
<accession>A0A0B5FM21</accession>
<feature type="transmembrane region" description="Helical" evidence="2">
    <location>
        <begin position="39"/>
        <end position="59"/>
    </location>
</feature>
<feature type="region of interest" description="Disordered" evidence="1">
    <location>
        <begin position="65"/>
        <end position="117"/>
    </location>
</feature>
<dbReference type="AlphaFoldDB" id="A0A0B5FM21"/>
<dbReference type="HOGENOM" id="CLU_084180_0_0_7"/>
<organism evidence="4 5">
    <name type="scientific">Geoalkalibacter subterraneus</name>
    <dbReference type="NCBI Taxonomy" id="483547"/>
    <lineage>
        <taxon>Bacteria</taxon>
        <taxon>Pseudomonadati</taxon>
        <taxon>Thermodesulfobacteriota</taxon>
        <taxon>Desulfuromonadia</taxon>
        <taxon>Desulfuromonadales</taxon>
        <taxon>Geoalkalibacteraceae</taxon>
        <taxon>Geoalkalibacter</taxon>
    </lineage>
</organism>
<protein>
    <recommendedName>
        <fullName evidence="3">Type II secretion system protein GspB C-terminal domain-containing protein</fullName>
    </recommendedName>
</protein>
<dbReference type="Proteomes" id="UP000035036">
    <property type="component" value="Chromosome"/>
</dbReference>
<gene>
    <name evidence="4" type="ORF">GSUB_02625</name>
</gene>
<evidence type="ECO:0000256" key="1">
    <source>
        <dbReference type="SAM" id="MobiDB-lite"/>
    </source>
</evidence>
<sequence length="273" mass="29465">MSFILDALRKSDKKRPQGQAPDLSTEHFVAQPRSSRRGLLILGIVVFVLVLNGAIWLWWASRPSMPPQSPAPTEAEVAKEPEPVVAPPHSGTVKPQTSADVVSPPAAGSLPVAETPPAVPVVPQETVGRTLIVADREKSDTRSAEISVPAAAEDTGPAELNVEPTEPLAEPVVPPATPAETFLDEAPAEFDEAEEPGGVLALRDLPSSIRSGLPAFSFSLHYYTAEPTQRMVRINGRMLREGQLLQDDLLLEEITPAGAIFSHRDLRFEVVRY</sequence>
<feature type="region of interest" description="Disordered" evidence="1">
    <location>
        <begin position="138"/>
        <end position="158"/>
    </location>
</feature>
<feature type="domain" description="Type II secretion system protein GspB C-terminal" evidence="3">
    <location>
        <begin position="213"/>
        <end position="270"/>
    </location>
</feature>